<dbReference type="InterPro" id="IPR036513">
    <property type="entry name" value="STAS_dom_sf"/>
</dbReference>
<dbReference type="PANTHER" id="PTHR33495:SF2">
    <property type="entry name" value="ANTI-SIGMA FACTOR ANTAGONIST TM_1081-RELATED"/>
    <property type="match status" value="1"/>
</dbReference>
<gene>
    <name evidence="4" type="ORF">FQB35_00040</name>
</gene>
<dbReference type="KEGG" id="crs:FQB35_00040"/>
<dbReference type="RefSeq" id="WP_148807964.1">
    <property type="nucleotide sequence ID" value="NZ_CP042243.1"/>
</dbReference>
<evidence type="ECO:0000259" key="3">
    <source>
        <dbReference type="PROSITE" id="PS50801"/>
    </source>
</evidence>
<name>A0A5C0SD95_CRATE</name>
<dbReference type="Proteomes" id="UP000324646">
    <property type="component" value="Chromosome"/>
</dbReference>
<evidence type="ECO:0000256" key="2">
    <source>
        <dbReference type="RuleBase" id="RU003749"/>
    </source>
</evidence>
<dbReference type="AlphaFoldDB" id="A0A5C0SD95"/>
<dbReference type="PANTHER" id="PTHR33495">
    <property type="entry name" value="ANTI-SIGMA FACTOR ANTAGONIST TM_1081-RELATED-RELATED"/>
    <property type="match status" value="1"/>
</dbReference>
<comment type="similarity">
    <text evidence="1 2">Belongs to the anti-sigma-factor antagonist family.</text>
</comment>
<keyword evidence="5" id="KW-1185">Reference proteome</keyword>
<dbReference type="PROSITE" id="PS50801">
    <property type="entry name" value="STAS"/>
    <property type="match status" value="1"/>
</dbReference>
<dbReference type="EMBL" id="CP042243">
    <property type="protein sequence ID" value="QEK10889.1"/>
    <property type="molecule type" value="Genomic_DNA"/>
</dbReference>
<evidence type="ECO:0000256" key="1">
    <source>
        <dbReference type="ARBA" id="ARBA00009013"/>
    </source>
</evidence>
<dbReference type="NCBIfam" id="TIGR00377">
    <property type="entry name" value="ant_ant_sig"/>
    <property type="match status" value="1"/>
</dbReference>
<accession>A0A5C0SD95</accession>
<dbReference type="SUPFAM" id="SSF52091">
    <property type="entry name" value="SpoIIaa-like"/>
    <property type="match status" value="1"/>
</dbReference>
<sequence>MSLRINTNYMEEENIWLMDIIGEVDIYTANELKETLRKMLDEHVDNIKINCSELTYIDSTGLGVLIGALKRLKKENKNIIIVNPKQNISKLLKITGLNKIFILEGE</sequence>
<dbReference type="GO" id="GO:0043856">
    <property type="term" value="F:anti-sigma factor antagonist activity"/>
    <property type="evidence" value="ECO:0007669"/>
    <property type="project" value="InterPro"/>
</dbReference>
<dbReference type="Gene3D" id="3.30.750.24">
    <property type="entry name" value="STAS domain"/>
    <property type="match status" value="1"/>
</dbReference>
<feature type="domain" description="STAS" evidence="3">
    <location>
        <begin position="5"/>
        <end position="106"/>
    </location>
</feature>
<evidence type="ECO:0000313" key="5">
    <source>
        <dbReference type="Proteomes" id="UP000324646"/>
    </source>
</evidence>
<reference evidence="4 5" key="1">
    <citation type="submission" date="2019-07" db="EMBL/GenBank/DDBJ databases">
        <title>Complete genome of Crassaminicella thermophila SY095.</title>
        <authorList>
            <person name="Li X."/>
        </authorList>
    </citation>
    <scope>NUCLEOTIDE SEQUENCE [LARGE SCALE GENOMIC DNA]</scope>
    <source>
        <strain evidence="4 5">SY095</strain>
    </source>
</reference>
<dbReference type="Pfam" id="PF01740">
    <property type="entry name" value="STAS"/>
    <property type="match status" value="1"/>
</dbReference>
<dbReference type="InterPro" id="IPR003658">
    <property type="entry name" value="Anti-sigma_ant"/>
</dbReference>
<dbReference type="InterPro" id="IPR002645">
    <property type="entry name" value="STAS_dom"/>
</dbReference>
<proteinExistence type="inferred from homology"/>
<evidence type="ECO:0000313" key="4">
    <source>
        <dbReference type="EMBL" id="QEK10889.1"/>
    </source>
</evidence>
<dbReference type="CDD" id="cd07043">
    <property type="entry name" value="STAS_anti-anti-sigma_factors"/>
    <property type="match status" value="1"/>
</dbReference>
<dbReference type="OrthoDB" id="9793697at2"/>
<protein>
    <recommendedName>
        <fullName evidence="2">Anti-sigma factor antagonist</fullName>
    </recommendedName>
</protein>
<organism evidence="4 5">
    <name type="scientific">Crassaminicella thermophila</name>
    <dbReference type="NCBI Taxonomy" id="2599308"/>
    <lineage>
        <taxon>Bacteria</taxon>
        <taxon>Bacillati</taxon>
        <taxon>Bacillota</taxon>
        <taxon>Clostridia</taxon>
        <taxon>Eubacteriales</taxon>
        <taxon>Clostridiaceae</taxon>
        <taxon>Crassaminicella</taxon>
    </lineage>
</organism>